<dbReference type="InterPro" id="IPR025194">
    <property type="entry name" value="RodZ-like_C"/>
</dbReference>
<dbReference type="InterPro" id="IPR001387">
    <property type="entry name" value="Cro/C1-type_HTH"/>
</dbReference>
<dbReference type="EMBL" id="JAULRT010000052">
    <property type="protein sequence ID" value="MDO3382658.1"/>
    <property type="molecule type" value="Genomic_DNA"/>
</dbReference>
<keyword evidence="2" id="KW-0812">Transmembrane</keyword>
<dbReference type="PANTHER" id="PTHR34475">
    <property type="match status" value="1"/>
</dbReference>
<keyword evidence="2" id="KW-0472">Membrane</keyword>
<dbReference type="Proteomes" id="UP001168380">
    <property type="component" value="Unassembled WGS sequence"/>
</dbReference>
<evidence type="ECO:0000256" key="2">
    <source>
        <dbReference type="SAM" id="Phobius"/>
    </source>
</evidence>
<dbReference type="RefSeq" id="WP_302713030.1">
    <property type="nucleotide sequence ID" value="NZ_JAULRT010000052.1"/>
</dbReference>
<name>A0ABT8TGZ4_9GAMM</name>
<keyword evidence="5" id="KW-1185">Reference proteome</keyword>
<feature type="region of interest" description="Disordered" evidence="1">
    <location>
        <begin position="1"/>
        <end position="22"/>
    </location>
</feature>
<dbReference type="InterPro" id="IPR050400">
    <property type="entry name" value="Bact_Cytoskel_RodZ"/>
</dbReference>
<evidence type="ECO:0000313" key="4">
    <source>
        <dbReference type="EMBL" id="MDO3382658.1"/>
    </source>
</evidence>
<feature type="compositionally biased region" description="Basic and acidic residues" evidence="1">
    <location>
        <begin position="1"/>
        <end position="10"/>
    </location>
</feature>
<evidence type="ECO:0000313" key="5">
    <source>
        <dbReference type="Proteomes" id="UP001168380"/>
    </source>
</evidence>
<keyword evidence="2" id="KW-1133">Transmembrane helix</keyword>
<dbReference type="InterPro" id="IPR010982">
    <property type="entry name" value="Lambda_DNA-bd_dom_sf"/>
</dbReference>
<organism evidence="4 5">
    <name type="scientific">Gilvimarinus algae</name>
    <dbReference type="NCBI Taxonomy" id="3058037"/>
    <lineage>
        <taxon>Bacteria</taxon>
        <taxon>Pseudomonadati</taxon>
        <taxon>Pseudomonadota</taxon>
        <taxon>Gammaproteobacteria</taxon>
        <taxon>Cellvibrionales</taxon>
        <taxon>Cellvibrionaceae</taxon>
        <taxon>Gilvimarinus</taxon>
    </lineage>
</organism>
<feature type="transmembrane region" description="Helical" evidence="2">
    <location>
        <begin position="110"/>
        <end position="129"/>
    </location>
</feature>
<protein>
    <submittedName>
        <fullName evidence="4">Helix-turn-helix domain-containing protein</fullName>
    </submittedName>
</protein>
<dbReference type="PANTHER" id="PTHR34475:SF1">
    <property type="entry name" value="CYTOSKELETON PROTEIN RODZ"/>
    <property type="match status" value="1"/>
</dbReference>
<dbReference type="Pfam" id="PF13464">
    <property type="entry name" value="RodZ_C"/>
    <property type="match status" value="1"/>
</dbReference>
<dbReference type="Pfam" id="PF13413">
    <property type="entry name" value="HTH_25"/>
    <property type="match status" value="1"/>
</dbReference>
<feature type="domain" description="Cytoskeleton protein RodZ-like C-terminal" evidence="3">
    <location>
        <begin position="227"/>
        <end position="298"/>
    </location>
</feature>
<evidence type="ECO:0000259" key="3">
    <source>
        <dbReference type="Pfam" id="PF13464"/>
    </source>
</evidence>
<dbReference type="Gene3D" id="1.10.260.40">
    <property type="entry name" value="lambda repressor-like DNA-binding domains"/>
    <property type="match status" value="1"/>
</dbReference>
<dbReference type="CDD" id="cd00093">
    <property type="entry name" value="HTH_XRE"/>
    <property type="match status" value="1"/>
</dbReference>
<reference evidence="4" key="1">
    <citation type="submission" date="2023-07" db="EMBL/GenBank/DDBJ databases">
        <title>Gilvimarinus algae sp. nov., isolated from the surface of Kelp.</title>
        <authorList>
            <person name="Sun Y.Y."/>
            <person name="Gong Y."/>
            <person name="Du Z.J."/>
        </authorList>
    </citation>
    <scope>NUCLEOTIDE SEQUENCE</scope>
    <source>
        <strain evidence="4">SDUM040014</strain>
    </source>
</reference>
<gene>
    <name evidence="4" type="ORF">QWI16_10785</name>
</gene>
<evidence type="ECO:0000256" key="1">
    <source>
        <dbReference type="SAM" id="MobiDB-lite"/>
    </source>
</evidence>
<sequence>MSEQEPHAELDPGAVLKAERERQGKTCEQVASELNIQLNKLQALEAGDYDRLFSAVFTRGYIRSYAKLLKIDSQPLVRRFDEMSTTEEQPLPIGESLNVKMNRPRSAWPGRLLLIVVIVMLWVLAYWYFGGAAQEASLNSSEADSAQEVSVSALQTDTNSEPEIAVPADYELAINLPESGTVIDEANTAGELEAAPLDEVDVVPAEVVESAPVNTDEMTAVTSDTLVLSFAQDCWLEVEDSAGNMLAADLQRAGSSIELQGLAPFSIKLGNTAGVSVSLNGQTVSIPNADSGNVVRFSAGLTE</sequence>
<comment type="caution">
    <text evidence="4">The sequence shown here is derived from an EMBL/GenBank/DDBJ whole genome shotgun (WGS) entry which is preliminary data.</text>
</comment>
<proteinExistence type="predicted"/>
<accession>A0ABT8TGZ4</accession>